<protein>
    <submittedName>
        <fullName evidence="1">Uncharacterized protein</fullName>
    </submittedName>
</protein>
<keyword evidence="2" id="KW-1185">Reference proteome</keyword>
<proteinExistence type="predicted"/>
<evidence type="ECO:0000313" key="1">
    <source>
        <dbReference type="EMBL" id="AEV20706.1"/>
    </source>
</evidence>
<reference evidence="1 2" key="1">
    <citation type="submission" date="2011-11" db="EMBL/GenBank/DDBJ databases">
        <title>Complete genome sequence of thermophilic Geobacillus thermoleovorans CCB_US3_UF5.</title>
        <authorList>
            <person name="Muhd Sakaff M.K.L."/>
            <person name="Abdul Rahman A.Y."/>
            <person name="Saito J.A."/>
            <person name="Hou S."/>
            <person name="Alam M."/>
        </authorList>
    </citation>
    <scope>NUCLEOTIDE SEQUENCE [LARGE SCALE GENOMIC DNA]</scope>
    <source>
        <strain evidence="1 2">CCB_US3_UF5</strain>
    </source>
</reference>
<gene>
    <name evidence="1" type="ORF">GTCCBUS3UF5_34050</name>
</gene>
<evidence type="ECO:0000313" key="2">
    <source>
        <dbReference type="Proteomes" id="UP000005636"/>
    </source>
</evidence>
<sequence length="115" mass="13349">MMRISDFLKRYHLHGSLINKVEYDSTTKRVSLETELCKWQQFDYDETKDPEMIEGFNVFEDVTYFETDCVKDFDADEILEVVLISATSSLEKVKIVTDGGNIIMIEAGNVEWHSL</sequence>
<dbReference type="EMBL" id="CP003125">
    <property type="protein sequence ID" value="AEV20706.1"/>
    <property type="molecule type" value="Genomic_DNA"/>
</dbReference>
<name>A0ABN4A226_GEOTH</name>
<accession>A0ABN4A226</accession>
<organism evidence="1 2">
    <name type="scientific">Geobacillus thermoleovorans CCB_US3_UF5</name>
    <dbReference type="NCBI Taxonomy" id="1111068"/>
    <lineage>
        <taxon>Bacteria</taxon>
        <taxon>Bacillati</taxon>
        <taxon>Bacillota</taxon>
        <taxon>Bacilli</taxon>
        <taxon>Bacillales</taxon>
        <taxon>Anoxybacillaceae</taxon>
        <taxon>Geobacillus</taxon>
        <taxon>Geobacillus thermoleovorans group</taxon>
    </lineage>
</organism>
<dbReference type="Proteomes" id="UP000005636">
    <property type="component" value="Chromosome"/>
</dbReference>